<organism evidence="2 3">
    <name type="scientific">Medicago truncatula</name>
    <name type="common">Barrel medic</name>
    <name type="synonym">Medicago tribuloides</name>
    <dbReference type="NCBI Taxonomy" id="3880"/>
    <lineage>
        <taxon>Eukaryota</taxon>
        <taxon>Viridiplantae</taxon>
        <taxon>Streptophyta</taxon>
        <taxon>Embryophyta</taxon>
        <taxon>Tracheophyta</taxon>
        <taxon>Spermatophyta</taxon>
        <taxon>Magnoliopsida</taxon>
        <taxon>eudicotyledons</taxon>
        <taxon>Gunneridae</taxon>
        <taxon>Pentapetalae</taxon>
        <taxon>rosids</taxon>
        <taxon>fabids</taxon>
        <taxon>Fabales</taxon>
        <taxon>Fabaceae</taxon>
        <taxon>Papilionoideae</taxon>
        <taxon>50 kb inversion clade</taxon>
        <taxon>NPAAA clade</taxon>
        <taxon>Hologalegina</taxon>
        <taxon>IRL clade</taxon>
        <taxon>Trifolieae</taxon>
        <taxon>Medicago</taxon>
    </lineage>
</organism>
<feature type="transmembrane region" description="Helical" evidence="1">
    <location>
        <begin position="12"/>
        <end position="39"/>
    </location>
</feature>
<proteinExistence type="predicted"/>
<evidence type="ECO:0008006" key="4">
    <source>
        <dbReference type="Google" id="ProtNLM"/>
    </source>
</evidence>
<name>A0A396JLN5_MEDTR</name>
<accession>A0A396JLN5</accession>
<gene>
    <name evidence="2" type="ORF">MtrunA17_Chr1g0156221</name>
</gene>
<keyword evidence="1" id="KW-0812">Transmembrane</keyword>
<keyword evidence="1" id="KW-1133">Transmembrane helix</keyword>
<protein>
    <recommendedName>
        <fullName evidence="4">Transmembrane protein</fullName>
    </recommendedName>
</protein>
<dbReference type="Proteomes" id="UP000265566">
    <property type="component" value="Chromosome 1"/>
</dbReference>
<reference evidence="3" key="1">
    <citation type="journal article" date="2018" name="Nat. Plants">
        <title>Whole-genome landscape of Medicago truncatula symbiotic genes.</title>
        <authorList>
            <person name="Pecrix Y."/>
            <person name="Staton S.E."/>
            <person name="Sallet E."/>
            <person name="Lelandais-Briere C."/>
            <person name="Moreau S."/>
            <person name="Carrere S."/>
            <person name="Blein T."/>
            <person name="Jardinaud M.F."/>
            <person name="Latrasse D."/>
            <person name="Zouine M."/>
            <person name="Zahm M."/>
            <person name="Kreplak J."/>
            <person name="Mayjonade B."/>
            <person name="Satge C."/>
            <person name="Perez M."/>
            <person name="Cauet S."/>
            <person name="Marande W."/>
            <person name="Chantry-Darmon C."/>
            <person name="Lopez-Roques C."/>
            <person name="Bouchez O."/>
            <person name="Berard A."/>
            <person name="Debelle F."/>
            <person name="Munos S."/>
            <person name="Bendahmane A."/>
            <person name="Berges H."/>
            <person name="Niebel A."/>
            <person name="Buitink J."/>
            <person name="Frugier F."/>
            <person name="Benhamed M."/>
            <person name="Crespi M."/>
            <person name="Gouzy J."/>
            <person name="Gamas P."/>
        </authorList>
    </citation>
    <scope>NUCLEOTIDE SEQUENCE [LARGE SCALE GENOMIC DNA]</scope>
    <source>
        <strain evidence="3">cv. Jemalong A17</strain>
    </source>
</reference>
<evidence type="ECO:0000256" key="1">
    <source>
        <dbReference type="SAM" id="Phobius"/>
    </source>
</evidence>
<dbReference type="Gramene" id="rna1038">
    <property type="protein sequence ID" value="RHN77571.1"/>
    <property type="gene ID" value="gene1038"/>
</dbReference>
<sequence>MNFDGRRHRHKIYNRIVWTVIFFMIANVMPILLGGFFMIADAIVATAATDDGHVIPQPPVVGDHPGCASSDSFKPPTPTLLQCYLHYLNLALHAQVFEVGSVYGEPCGPAYDHIKNKILFPILPKIRPLLSRG</sequence>
<dbReference type="AlphaFoldDB" id="A0A396JLN5"/>
<evidence type="ECO:0000313" key="2">
    <source>
        <dbReference type="EMBL" id="RHN77571.1"/>
    </source>
</evidence>
<dbReference type="EMBL" id="PSQE01000001">
    <property type="protein sequence ID" value="RHN77571.1"/>
    <property type="molecule type" value="Genomic_DNA"/>
</dbReference>
<comment type="caution">
    <text evidence="2">The sequence shown here is derived from an EMBL/GenBank/DDBJ whole genome shotgun (WGS) entry which is preliminary data.</text>
</comment>
<keyword evidence="1" id="KW-0472">Membrane</keyword>
<evidence type="ECO:0000313" key="3">
    <source>
        <dbReference type="Proteomes" id="UP000265566"/>
    </source>
</evidence>